<evidence type="ECO:0000313" key="2">
    <source>
        <dbReference type="Proteomes" id="UP000295722"/>
    </source>
</evidence>
<gene>
    <name evidence="1" type="ORF">EYW47_11045</name>
</gene>
<dbReference type="RefSeq" id="WP_133194893.1">
    <property type="nucleotide sequence ID" value="NZ_JBHUCW010000018.1"/>
</dbReference>
<reference evidence="1 2" key="1">
    <citation type="submission" date="2019-03" db="EMBL/GenBank/DDBJ databases">
        <title>Paraburkholderia sp. 4M-K11, isolated from subtropical forest soil.</title>
        <authorList>
            <person name="Gao Z.-H."/>
            <person name="Qiu L.-H."/>
        </authorList>
    </citation>
    <scope>NUCLEOTIDE SEQUENCE [LARGE SCALE GENOMIC DNA]</scope>
    <source>
        <strain evidence="1 2">4M-K11</strain>
    </source>
</reference>
<dbReference type="OrthoDB" id="9182637at2"/>
<evidence type="ECO:0000313" key="1">
    <source>
        <dbReference type="EMBL" id="TDG24041.1"/>
    </source>
</evidence>
<name>A0A4R5MB76_9BURK</name>
<sequence length="159" mass="18068">MKIDNAYLQEFWAARNEQFRRAVAQPAIVRRAMQMISRDEARARILGGFAIGFEEAVVAAYLQHVGEIGEKFLQGRKRNTVGPVRLAIRRELKRDPSASTETLWTLVAQKPPRGWAFFDNRQGRYIEGPRAGQNMSFRTFGNAASKERKLLENHGIAPP</sequence>
<organism evidence="1 2">
    <name type="scientific">Paraburkholderia silviterrae</name>
    <dbReference type="NCBI Taxonomy" id="2528715"/>
    <lineage>
        <taxon>Bacteria</taxon>
        <taxon>Pseudomonadati</taxon>
        <taxon>Pseudomonadota</taxon>
        <taxon>Betaproteobacteria</taxon>
        <taxon>Burkholderiales</taxon>
        <taxon>Burkholderiaceae</taxon>
        <taxon>Paraburkholderia</taxon>
    </lineage>
</organism>
<dbReference type="Proteomes" id="UP000295722">
    <property type="component" value="Unassembled WGS sequence"/>
</dbReference>
<dbReference type="EMBL" id="SMRP01000004">
    <property type="protein sequence ID" value="TDG24041.1"/>
    <property type="molecule type" value="Genomic_DNA"/>
</dbReference>
<accession>A0A4R5MB76</accession>
<keyword evidence="2" id="KW-1185">Reference proteome</keyword>
<protein>
    <submittedName>
        <fullName evidence="1">Uncharacterized protein</fullName>
    </submittedName>
</protein>
<proteinExistence type="predicted"/>
<dbReference type="AlphaFoldDB" id="A0A4R5MB76"/>
<comment type="caution">
    <text evidence="1">The sequence shown here is derived from an EMBL/GenBank/DDBJ whole genome shotgun (WGS) entry which is preliminary data.</text>
</comment>